<dbReference type="Proteomes" id="UP000312784">
    <property type="component" value="Unassembled WGS sequence"/>
</dbReference>
<dbReference type="Pfam" id="PF14316">
    <property type="entry name" value="DUF4381"/>
    <property type="match status" value="1"/>
</dbReference>
<comment type="caution">
    <text evidence="2">The sequence shown here is derived from an EMBL/GenBank/DDBJ whole genome shotgun (WGS) entry which is preliminary data.</text>
</comment>
<keyword evidence="3" id="KW-1185">Reference proteome</keyword>
<feature type="transmembrane region" description="Helical" evidence="1">
    <location>
        <begin position="37"/>
        <end position="58"/>
    </location>
</feature>
<dbReference type="EMBL" id="VEWL01000008">
    <property type="protein sequence ID" value="TNV14218.1"/>
    <property type="molecule type" value="Genomic_DNA"/>
</dbReference>
<keyword evidence="1" id="KW-1133">Transmembrane helix</keyword>
<organism evidence="2 3">
    <name type="scientific">Ochrobactrum teleogrylli</name>
    <dbReference type="NCBI Taxonomy" id="2479765"/>
    <lineage>
        <taxon>Bacteria</taxon>
        <taxon>Pseudomonadati</taxon>
        <taxon>Pseudomonadota</taxon>
        <taxon>Alphaproteobacteria</taxon>
        <taxon>Hyphomicrobiales</taxon>
        <taxon>Brucellaceae</taxon>
        <taxon>Brucella/Ochrobactrum group</taxon>
        <taxon>Ochrobactrum</taxon>
    </lineage>
</organism>
<keyword evidence="1" id="KW-0812">Transmembrane</keyword>
<sequence>MHVASKETIMDQATETALRTLHDIAVPPSVPWLPQTWGWALVAVLLLLGLAILLFRWVKRYRRNAYRREALQILENISNTAPATEIAELLKRTALSAFPRADVAALSGGQWVAFLESHSPAPLGTNLKAFLKGREYEPDQQANDMPVIVTQARLWIERHHV</sequence>
<reference evidence="2 3" key="1">
    <citation type="submission" date="2019-06" db="EMBL/GenBank/DDBJ databases">
        <title>Ochrobactrum cricket sp.nov., isolated from the insect Teleogryllus occipitalis living in deserted cropland.</title>
        <authorList>
            <person name="Hu M."/>
        </authorList>
    </citation>
    <scope>NUCLEOTIDE SEQUENCE [LARGE SCALE GENOMIC DNA]</scope>
    <source>
        <strain evidence="2 3">LCB8</strain>
    </source>
</reference>
<keyword evidence="1" id="KW-0472">Membrane</keyword>
<protein>
    <submittedName>
        <fullName evidence="2">DUF4381 domain-containing protein</fullName>
    </submittedName>
</protein>
<evidence type="ECO:0000256" key="1">
    <source>
        <dbReference type="SAM" id="Phobius"/>
    </source>
</evidence>
<evidence type="ECO:0000313" key="2">
    <source>
        <dbReference type="EMBL" id="TNV14218.1"/>
    </source>
</evidence>
<gene>
    <name evidence="2" type="ORF">FIC94_14405</name>
</gene>
<accession>A0ABY2Y2V5</accession>
<dbReference type="InterPro" id="IPR025489">
    <property type="entry name" value="DUF4381"/>
</dbReference>
<name>A0ABY2Y2V5_9HYPH</name>
<evidence type="ECO:0000313" key="3">
    <source>
        <dbReference type="Proteomes" id="UP000312784"/>
    </source>
</evidence>
<proteinExistence type="predicted"/>